<reference evidence="2" key="1">
    <citation type="journal article" date="2019" name="Int. J. Syst. Evol. Microbiol.">
        <title>The Global Catalogue of Microorganisms (GCM) 10K type strain sequencing project: providing services to taxonomists for standard genome sequencing and annotation.</title>
        <authorList>
            <consortium name="The Broad Institute Genomics Platform"/>
            <consortium name="The Broad Institute Genome Sequencing Center for Infectious Disease"/>
            <person name="Wu L."/>
            <person name="Ma J."/>
        </authorList>
    </citation>
    <scope>NUCLEOTIDE SEQUENCE [LARGE SCALE GENOMIC DNA]</scope>
    <source>
        <strain evidence="2">NBRC 111756</strain>
    </source>
</reference>
<dbReference type="Gene3D" id="1.25.40.10">
    <property type="entry name" value="Tetratricopeptide repeat domain"/>
    <property type="match status" value="1"/>
</dbReference>
<dbReference type="EMBL" id="JBHSWE010000001">
    <property type="protein sequence ID" value="MFC6669101.1"/>
    <property type="molecule type" value="Genomic_DNA"/>
</dbReference>
<gene>
    <name evidence="1" type="ORF">ACFQDL_02470</name>
</gene>
<name>A0ABW1ZV49_9GAMM</name>
<comment type="caution">
    <text evidence="1">The sequence shown here is derived from an EMBL/GenBank/DDBJ whole genome shotgun (WGS) entry which is preliminary data.</text>
</comment>
<keyword evidence="2" id="KW-1185">Reference proteome</keyword>
<dbReference type="InterPro" id="IPR011990">
    <property type="entry name" value="TPR-like_helical_dom_sf"/>
</dbReference>
<accession>A0ABW1ZV49</accession>
<organism evidence="1 2">
    <name type="scientific">Marinobacterium aestuariivivens</name>
    <dbReference type="NCBI Taxonomy" id="1698799"/>
    <lineage>
        <taxon>Bacteria</taxon>
        <taxon>Pseudomonadati</taxon>
        <taxon>Pseudomonadota</taxon>
        <taxon>Gammaproteobacteria</taxon>
        <taxon>Oceanospirillales</taxon>
        <taxon>Oceanospirillaceae</taxon>
        <taxon>Marinobacterium</taxon>
    </lineage>
</organism>
<proteinExistence type="predicted"/>
<dbReference type="RefSeq" id="WP_379907657.1">
    <property type="nucleotide sequence ID" value="NZ_JBHSWE010000001.1"/>
</dbReference>
<protein>
    <submittedName>
        <fullName evidence="1">Tetratricopeptide repeat protein</fullName>
    </submittedName>
</protein>
<dbReference type="Proteomes" id="UP001596422">
    <property type="component" value="Unassembled WGS sequence"/>
</dbReference>
<evidence type="ECO:0000313" key="2">
    <source>
        <dbReference type="Proteomes" id="UP001596422"/>
    </source>
</evidence>
<evidence type="ECO:0000313" key="1">
    <source>
        <dbReference type="EMBL" id="MFC6669101.1"/>
    </source>
</evidence>
<sequence>MPNEASSQFSTADNLVQRAEQAEQAARYAEASLLWQQQVQKNGLPLHAHRHIDCLVQAGQLAEAASCSRTYTQRWPDRPVFVSTQLQLAYEQKAWDAMDSLWAQLADSAGERSKPVLQLIRERLQARDYPGALHAAEQAVRFWGDDEQVRLRYQQLQYRYGLDPRIDCPVQPPNLEAPELDAETAMLAIRQFADEVSNSTVIPLLQTMLQRWPDFRPAILMLLSCWQRESSYEEILVFCQRRYEAKQQLEAFSMLQWVLALSALGRIEQAVSLVREVEAQGHMANVVQHLLINTIGQGLSTNPELGAGLEALCREHGIEGLEQAVAFEAQLRPSQRPLIPSFDATQSVAASLRTCSPCMAIVFTGYARRVGAVPQALLDRFFAGHGIAMVRLVDKSGCMYLDGLPELGAVSKQL</sequence>